<dbReference type="Gene3D" id="2.30.110.10">
    <property type="entry name" value="Electron Transport, Fmn-binding Protein, Chain A"/>
    <property type="match status" value="1"/>
</dbReference>
<dbReference type="InterPro" id="IPR002563">
    <property type="entry name" value="Flavin_Rdtase-like_dom"/>
</dbReference>
<dbReference type="Proteomes" id="UP000192277">
    <property type="component" value="Unassembled WGS sequence"/>
</dbReference>
<evidence type="ECO:0000256" key="3">
    <source>
        <dbReference type="ARBA" id="ARBA00022643"/>
    </source>
</evidence>
<keyword evidence="2" id="KW-0285">Flavoprotein</keyword>
<evidence type="ECO:0000256" key="2">
    <source>
        <dbReference type="ARBA" id="ARBA00022630"/>
    </source>
</evidence>
<accession>A0ABX3NRW0</accession>
<dbReference type="PANTHER" id="PTHR33798">
    <property type="entry name" value="FLAVOPROTEIN OXYGENASE"/>
    <property type="match status" value="1"/>
</dbReference>
<reference evidence="6 7" key="1">
    <citation type="submission" date="2016-04" db="EMBL/GenBank/DDBJ databases">
        <authorList>
            <person name="Chen L."/>
            <person name="Zhuang W."/>
            <person name="Wang G."/>
        </authorList>
    </citation>
    <scope>NUCLEOTIDE SEQUENCE [LARGE SCALE GENOMIC DNA]</scope>
    <source>
        <strain evidence="7">GR20</strain>
    </source>
</reference>
<gene>
    <name evidence="6" type="ORF">A4D02_35630</name>
</gene>
<name>A0ABX3NRW0_9BACT</name>
<comment type="caution">
    <text evidence="6">The sequence shown here is derived from an EMBL/GenBank/DDBJ whole genome shotgun (WGS) entry which is preliminary data.</text>
</comment>
<keyword evidence="7" id="KW-1185">Reference proteome</keyword>
<evidence type="ECO:0000256" key="4">
    <source>
        <dbReference type="ARBA" id="ARBA00038054"/>
    </source>
</evidence>
<keyword evidence="3" id="KW-0288">FMN</keyword>
<evidence type="ECO:0000259" key="5">
    <source>
        <dbReference type="Pfam" id="PF01613"/>
    </source>
</evidence>
<evidence type="ECO:0000313" key="6">
    <source>
        <dbReference type="EMBL" id="OQP44210.1"/>
    </source>
</evidence>
<protein>
    <submittedName>
        <fullName evidence="6">Flavin oxidoreductase</fullName>
    </submittedName>
</protein>
<comment type="cofactor">
    <cofactor evidence="1">
        <name>FMN</name>
        <dbReference type="ChEBI" id="CHEBI:58210"/>
    </cofactor>
</comment>
<dbReference type="EMBL" id="LWBO01000030">
    <property type="protein sequence ID" value="OQP44210.1"/>
    <property type="molecule type" value="Genomic_DNA"/>
</dbReference>
<dbReference type="SUPFAM" id="SSF50475">
    <property type="entry name" value="FMN-binding split barrel"/>
    <property type="match status" value="1"/>
</dbReference>
<evidence type="ECO:0000256" key="1">
    <source>
        <dbReference type="ARBA" id="ARBA00001917"/>
    </source>
</evidence>
<comment type="similarity">
    <text evidence="4">Belongs to the flavoredoxin family.</text>
</comment>
<feature type="domain" description="Flavin reductase like" evidence="5">
    <location>
        <begin position="32"/>
        <end position="167"/>
    </location>
</feature>
<dbReference type="PANTHER" id="PTHR33798:SF5">
    <property type="entry name" value="FLAVIN REDUCTASE LIKE DOMAIN-CONTAINING PROTEIN"/>
    <property type="match status" value="1"/>
</dbReference>
<dbReference type="InterPro" id="IPR012349">
    <property type="entry name" value="Split_barrel_FMN-bd"/>
</dbReference>
<sequence length="215" mass="23617">MDISIFNKSAIEAFEQLYRATFINSLGGFKSLVIVGTKSLSNITNLAPFSSFFHIGAHPALFGLIFRPGTEERHTLSNIIARQQFTVNHVHASMYVQAHQASARFPAGNSEFTATGLTEAYEAGIDAPFVQESRIRIGAVMREKIDIALNGTTLLLSEIMHVSMPADCLQKDGFVDLEKAGTLTCSGLDSYHQTERLARLTYAKPGSWPQAFDTE</sequence>
<evidence type="ECO:0000313" key="7">
    <source>
        <dbReference type="Proteomes" id="UP000192277"/>
    </source>
</evidence>
<organism evidence="6 7">
    <name type="scientific">Niastella koreensis</name>
    <dbReference type="NCBI Taxonomy" id="354356"/>
    <lineage>
        <taxon>Bacteria</taxon>
        <taxon>Pseudomonadati</taxon>
        <taxon>Bacteroidota</taxon>
        <taxon>Chitinophagia</taxon>
        <taxon>Chitinophagales</taxon>
        <taxon>Chitinophagaceae</taxon>
        <taxon>Niastella</taxon>
    </lineage>
</organism>
<dbReference type="Pfam" id="PF01613">
    <property type="entry name" value="Flavin_Reduct"/>
    <property type="match status" value="1"/>
</dbReference>
<proteinExistence type="inferred from homology"/>
<dbReference type="RefSeq" id="WP_014217531.1">
    <property type="nucleotide sequence ID" value="NZ_LWBO01000030.1"/>
</dbReference>